<feature type="region of interest" description="Disordered" evidence="1">
    <location>
        <begin position="1"/>
        <end position="50"/>
    </location>
</feature>
<keyword evidence="3" id="KW-1185">Reference proteome</keyword>
<dbReference type="EMBL" id="JARKHS020028651">
    <property type="protein sequence ID" value="KAK8764125.1"/>
    <property type="molecule type" value="Genomic_DNA"/>
</dbReference>
<protein>
    <submittedName>
        <fullName evidence="2">Uncharacterized protein</fullName>
    </submittedName>
</protein>
<dbReference type="Proteomes" id="UP001321473">
    <property type="component" value="Unassembled WGS sequence"/>
</dbReference>
<gene>
    <name evidence="2" type="ORF">V5799_033266</name>
</gene>
<organism evidence="2 3">
    <name type="scientific">Amblyomma americanum</name>
    <name type="common">Lone star tick</name>
    <dbReference type="NCBI Taxonomy" id="6943"/>
    <lineage>
        <taxon>Eukaryota</taxon>
        <taxon>Metazoa</taxon>
        <taxon>Ecdysozoa</taxon>
        <taxon>Arthropoda</taxon>
        <taxon>Chelicerata</taxon>
        <taxon>Arachnida</taxon>
        <taxon>Acari</taxon>
        <taxon>Parasitiformes</taxon>
        <taxon>Ixodida</taxon>
        <taxon>Ixodoidea</taxon>
        <taxon>Ixodidae</taxon>
        <taxon>Amblyomminae</taxon>
        <taxon>Amblyomma</taxon>
    </lineage>
</organism>
<name>A0AAQ4DNT5_AMBAM</name>
<evidence type="ECO:0000256" key="1">
    <source>
        <dbReference type="SAM" id="MobiDB-lite"/>
    </source>
</evidence>
<proteinExistence type="predicted"/>
<comment type="caution">
    <text evidence="2">The sequence shown here is derived from an EMBL/GenBank/DDBJ whole genome shotgun (WGS) entry which is preliminary data.</text>
</comment>
<accession>A0AAQ4DNT5</accession>
<reference evidence="2 3" key="1">
    <citation type="journal article" date="2023" name="Arcadia Sci">
        <title>De novo assembly of a long-read Amblyomma americanum tick genome.</title>
        <authorList>
            <person name="Chou S."/>
            <person name="Poskanzer K.E."/>
            <person name="Rollins M."/>
            <person name="Thuy-Boun P.S."/>
        </authorList>
    </citation>
    <scope>NUCLEOTIDE SEQUENCE [LARGE SCALE GENOMIC DNA]</scope>
    <source>
        <strain evidence="2">F_SG_1</strain>
        <tissue evidence="2">Salivary glands</tissue>
    </source>
</reference>
<feature type="compositionally biased region" description="Basic and acidic residues" evidence="1">
    <location>
        <begin position="7"/>
        <end position="16"/>
    </location>
</feature>
<sequence>MTEVVEDTTRKQRDVPAPRYVGHARDASQIRTASRSQLRRPAPPHQTSSLGYHLTRFGAIDTWLTWTNHVRFQAQTLVHVP</sequence>
<evidence type="ECO:0000313" key="3">
    <source>
        <dbReference type="Proteomes" id="UP001321473"/>
    </source>
</evidence>
<dbReference type="AlphaFoldDB" id="A0AAQ4DNT5"/>
<evidence type="ECO:0000313" key="2">
    <source>
        <dbReference type="EMBL" id="KAK8764125.1"/>
    </source>
</evidence>